<dbReference type="PANTHER" id="PTHR43550:SF3">
    <property type="entry name" value="3-KETODIHYDROSPHINGOSINE REDUCTASE"/>
    <property type="match status" value="1"/>
</dbReference>
<gene>
    <name evidence="1" type="ORF">S01H1_54873</name>
</gene>
<dbReference type="InterPro" id="IPR002347">
    <property type="entry name" value="SDR_fam"/>
</dbReference>
<accession>X0X6U8</accession>
<proteinExistence type="predicted"/>
<evidence type="ECO:0008006" key="2">
    <source>
        <dbReference type="Google" id="ProtNLM"/>
    </source>
</evidence>
<dbReference type="Gene3D" id="3.40.50.720">
    <property type="entry name" value="NAD(P)-binding Rossmann-like Domain"/>
    <property type="match status" value="1"/>
</dbReference>
<reference evidence="1" key="1">
    <citation type="journal article" date="2014" name="Front. Microbiol.">
        <title>High frequency of phylogenetically diverse reductive dehalogenase-homologous genes in deep subseafloor sedimentary metagenomes.</title>
        <authorList>
            <person name="Kawai M."/>
            <person name="Futagami T."/>
            <person name="Toyoda A."/>
            <person name="Takaki Y."/>
            <person name="Nishi S."/>
            <person name="Hori S."/>
            <person name="Arai W."/>
            <person name="Tsubouchi T."/>
            <person name="Morono Y."/>
            <person name="Uchiyama I."/>
            <person name="Ito T."/>
            <person name="Fujiyama A."/>
            <person name="Inagaki F."/>
            <person name="Takami H."/>
        </authorList>
    </citation>
    <scope>NUCLEOTIDE SEQUENCE</scope>
    <source>
        <strain evidence="1">Expedition CK06-06</strain>
    </source>
</reference>
<dbReference type="SUPFAM" id="SSF51735">
    <property type="entry name" value="NAD(P)-binding Rossmann-fold domains"/>
    <property type="match status" value="1"/>
</dbReference>
<dbReference type="PRINTS" id="PR00081">
    <property type="entry name" value="GDHRDH"/>
</dbReference>
<feature type="non-terminal residue" evidence="1">
    <location>
        <position position="1"/>
    </location>
</feature>
<evidence type="ECO:0000313" key="1">
    <source>
        <dbReference type="EMBL" id="GAG20706.1"/>
    </source>
</evidence>
<name>X0X6U8_9ZZZZ</name>
<comment type="caution">
    <text evidence="1">The sequence shown here is derived from an EMBL/GenBank/DDBJ whole genome shotgun (WGS) entry which is preliminary data.</text>
</comment>
<sequence length="159" mass="18194">NYFGQLIPTLILLPYFMAARKGHIANVSSMMGYFGIMGYAAYAPTKFAIVGLTEALRNELKPYDISFSVLYPPDTDTPGLQMENRTKPRECALMSENVKLLSAQKVAEAFVDGIIKKRYAILPGEAGFVWKMNRHFPWLVRWITDRQYRQARRKLGKEP</sequence>
<protein>
    <recommendedName>
        <fullName evidence="2">Short-chain dehydrogenase/reductase SDR</fullName>
    </recommendedName>
</protein>
<dbReference type="AlphaFoldDB" id="X0X6U8"/>
<dbReference type="InterPro" id="IPR036291">
    <property type="entry name" value="NAD(P)-bd_dom_sf"/>
</dbReference>
<dbReference type="Pfam" id="PF00106">
    <property type="entry name" value="adh_short"/>
    <property type="match status" value="1"/>
</dbReference>
<dbReference type="EMBL" id="BARS01035630">
    <property type="protein sequence ID" value="GAG20706.1"/>
    <property type="molecule type" value="Genomic_DNA"/>
</dbReference>
<dbReference type="PANTHER" id="PTHR43550">
    <property type="entry name" value="3-KETODIHYDROSPHINGOSINE REDUCTASE"/>
    <property type="match status" value="1"/>
</dbReference>
<organism evidence="1">
    <name type="scientific">marine sediment metagenome</name>
    <dbReference type="NCBI Taxonomy" id="412755"/>
    <lineage>
        <taxon>unclassified sequences</taxon>
        <taxon>metagenomes</taxon>
        <taxon>ecological metagenomes</taxon>
    </lineage>
</organism>